<evidence type="ECO:0008006" key="5">
    <source>
        <dbReference type="Google" id="ProtNLM"/>
    </source>
</evidence>
<dbReference type="RefSeq" id="WP_328737669.1">
    <property type="nucleotide sequence ID" value="NZ_CP108038.1"/>
</dbReference>
<keyword evidence="4" id="KW-1185">Reference proteome</keyword>
<evidence type="ECO:0000313" key="4">
    <source>
        <dbReference type="Proteomes" id="UP001432071"/>
    </source>
</evidence>
<feature type="region of interest" description="Disordered" evidence="1">
    <location>
        <begin position="132"/>
        <end position="165"/>
    </location>
</feature>
<sequence>MLNELGKKLAERWVSLLVLPGVLYLSLFYVATALGHTHALDLDRLIQDVSARAKEPIATTGAGQAILLAAILIGAAFVGIAAQSLGSLIERVLLAAGWRQWRRPMSTVVGPIVRWRRHRWDRADAAWQTQLSAARAPRPADRPDPNARHRADRKRNGISVERPARPTWSGDRLHAVTLRMDRDYQLDVATVWPSLWLVLPEQVRADVTSARTALSRATTLAAWSLLCALLIWWWWPGAVISGVLAATAHHRVRVTSDAYAGLVEAALRVHAGDLARQLGSGHAGPLDETLGFGLTRHLRGRPGL</sequence>
<feature type="transmembrane region" description="Helical" evidence="2">
    <location>
        <begin position="217"/>
        <end position="235"/>
    </location>
</feature>
<feature type="compositionally biased region" description="Basic and acidic residues" evidence="1">
    <location>
        <begin position="138"/>
        <end position="149"/>
    </location>
</feature>
<evidence type="ECO:0000256" key="1">
    <source>
        <dbReference type="SAM" id="MobiDB-lite"/>
    </source>
</evidence>
<reference evidence="3" key="1">
    <citation type="submission" date="2022-10" db="EMBL/GenBank/DDBJ databases">
        <title>The complete genomes of actinobacterial strains from the NBC collection.</title>
        <authorList>
            <person name="Joergensen T.S."/>
            <person name="Alvarez Arevalo M."/>
            <person name="Sterndorff E.B."/>
            <person name="Faurdal D."/>
            <person name="Vuksanovic O."/>
            <person name="Mourched A.-S."/>
            <person name="Charusanti P."/>
            <person name="Shaw S."/>
            <person name="Blin K."/>
            <person name="Weber T."/>
        </authorList>
    </citation>
    <scope>NUCLEOTIDE SEQUENCE</scope>
    <source>
        <strain evidence="3">NBC_00302</strain>
    </source>
</reference>
<gene>
    <name evidence="3" type="ORF">OHT53_40545</name>
</gene>
<protein>
    <recommendedName>
        <fullName evidence="5">Vegetative cell wall protein gp1</fullName>
    </recommendedName>
</protein>
<keyword evidence="2" id="KW-0472">Membrane</keyword>
<evidence type="ECO:0000313" key="3">
    <source>
        <dbReference type="EMBL" id="WUN91959.1"/>
    </source>
</evidence>
<proteinExistence type="predicted"/>
<name>A0ABZ1RB01_9ACTN</name>
<dbReference type="EMBL" id="CP108038">
    <property type="protein sequence ID" value="WUN91959.1"/>
    <property type="molecule type" value="Genomic_DNA"/>
</dbReference>
<organism evidence="3 4">
    <name type="scientific">Streptomyces bobili</name>
    <dbReference type="NCBI Taxonomy" id="67280"/>
    <lineage>
        <taxon>Bacteria</taxon>
        <taxon>Bacillati</taxon>
        <taxon>Actinomycetota</taxon>
        <taxon>Actinomycetes</taxon>
        <taxon>Kitasatosporales</taxon>
        <taxon>Streptomycetaceae</taxon>
        <taxon>Streptomyces</taxon>
    </lineage>
</organism>
<dbReference type="Proteomes" id="UP001432071">
    <property type="component" value="Chromosome"/>
</dbReference>
<feature type="transmembrane region" description="Helical" evidence="2">
    <location>
        <begin position="12"/>
        <end position="34"/>
    </location>
</feature>
<keyword evidence="2" id="KW-1133">Transmembrane helix</keyword>
<feature type="transmembrane region" description="Helical" evidence="2">
    <location>
        <begin position="65"/>
        <end position="89"/>
    </location>
</feature>
<keyword evidence="2" id="KW-0812">Transmembrane</keyword>
<dbReference type="GeneID" id="93767413"/>
<evidence type="ECO:0000256" key="2">
    <source>
        <dbReference type="SAM" id="Phobius"/>
    </source>
</evidence>
<accession>A0ABZ1RB01</accession>